<dbReference type="Pfam" id="PF03061">
    <property type="entry name" value="4HBT"/>
    <property type="match status" value="1"/>
</dbReference>
<dbReference type="InterPro" id="IPR033120">
    <property type="entry name" value="HOTDOG_ACOT"/>
</dbReference>
<dbReference type="InterPro" id="IPR040170">
    <property type="entry name" value="Cytosol_ACT"/>
</dbReference>
<evidence type="ECO:0000259" key="4">
    <source>
        <dbReference type="PROSITE" id="PS51770"/>
    </source>
</evidence>
<feature type="domain" description="HotDog ACOT-type" evidence="4">
    <location>
        <begin position="21"/>
        <end position="133"/>
    </location>
</feature>
<sequence length="171" mass="19080">MQRGETTLSTLENPLAPRSPNESALTMTMFMQPEHSNSLGNVHGGVILKLCDECGGIIASRHARRPAVTVTVDRVTFLQPVLLGRLVLVHGRITWVGRTSIEVELRVEAEHLLTGERVHTNSAYFVYVALGDDRRPTPVPPLLLETEEDRRRFAEGEARHRQRLLEAGRSA</sequence>
<accession>A0A7C1JX09</accession>
<comment type="similarity">
    <text evidence="1">Belongs to the acyl coenzyme A hydrolase family.</text>
</comment>
<dbReference type="EMBL" id="DSMG01000102">
    <property type="protein sequence ID" value="HDX31928.1"/>
    <property type="molecule type" value="Genomic_DNA"/>
</dbReference>
<protein>
    <submittedName>
        <fullName evidence="5">Acyl-CoA thioesterase</fullName>
    </submittedName>
</protein>
<evidence type="ECO:0000256" key="3">
    <source>
        <dbReference type="PROSITE-ProRule" id="PRU01106"/>
    </source>
</evidence>
<dbReference type="GO" id="GO:0005829">
    <property type="term" value="C:cytosol"/>
    <property type="evidence" value="ECO:0007669"/>
    <property type="project" value="TreeGrafter"/>
</dbReference>
<dbReference type="PANTHER" id="PTHR11049:SF16">
    <property type="entry name" value="PROTEIN VDLD"/>
    <property type="match status" value="1"/>
</dbReference>
<evidence type="ECO:0000256" key="2">
    <source>
        <dbReference type="ARBA" id="ARBA00022801"/>
    </source>
</evidence>
<dbReference type="PANTHER" id="PTHR11049">
    <property type="entry name" value="ACYL COENZYME A THIOESTER HYDROLASE"/>
    <property type="match status" value="1"/>
</dbReference>
<keyword evidence="2 3" id="KW-0378">Hydrolase</keyword>
<proteinExistence type="inferred from homology"/>
<gene>
    <name evidence="5" type="ORF">ENQ20_10625</name>
</gene>
<organism evidence="5">
    <name type="scientific">Caldilinea aerophila</name>
    <dbReference type="NCBI Taxonomy" id="133453"/>
    <lineage>
        <taxon>Bacteria</taxon>
        <taxon>Bacillati</taxon>
        <taxon>Chloroflexota</taxon>
        <taxon>Caldilineae</taxon>
        <taxon>Caldilineales</taxon>
        <taxon>Caldilineaceae</taxon>
        <taxon>Caldilinea</taxon>
    </lineage>
</organism>
<dbReference type="CDD" id="cd03442">
    <property type="entry name" value="BFIT_BACH"/>
    <property type="match status" value="1"/>
</dbReference>
<dbReference type="GO" id="GO:0052816">
    <property type="term" value="F:long-chain fatty acyl-CoA hydrolase activity"/>
    <property type="evidence" value="ECO:0007669"/>
    <property type="project" value="TreeGrafter"/>
</dbReference>
<reference evidence="5" key="1">
    <citation type="journal article" date="2020" name="mSystems">
        <title>Genome- and Community-Level Interaction Insights into Carbon Utilization and Element Cycling Functions of Hydrothermarchaeota in Hydrothermal Sediment.</title>
        <authorList>
            <person name="Zhou Z."/>
            <person name="Liu Y."/>
            <person name="Xu W."/>
            <person name="Pan J."/>
            <person name="Luo Z.H."/>
            <person name="Li M."/>
        </authorList>
    </citation>
    <scope>NUCLEOTIDE SEQUENCE [LARGE SCALE GENOMIC DNA]</scope>
    <source>
        <strain evidence="5">SpSt-289</strain>
    </source>
</reference>
<dbReference type="GO" id="GO:0006637">
    <property type="term" value="P:acyl-CoA metabolic process"/>
    <property type="evidence" value="ECO:0007669"/>
    <property type="project" value="TreeGrafter"/>
</dbReference>
<dbReference type="PROSITE" id="PS51770">
    <property type="entry name" value="HOTDOG_ACOT"/>
    <property type="match status" value="1"/>
</dbReference>
<dbReference type="InterPro" id="IPR029069">
    <property type="entry name" value="HotDog_dom_sf"/>
</dbReference>
<dbReference type="InterPro" id="IPR006683">
    <property type="entry name" value="Thioestr_dom"/>
</dbReference>
<name>A0A7C1JX09_9CHLR</name>
<dbReference type="SUPFAM" id="SSF54637">
    <property type="entry name" value="Thioesterase/thiol ester dehydrase-isomerase"/>
    <property type="match status" value="1"/>
</dbReference>
<evidence type="ECO:0000313" key="5">
    <source>
        <dbReference type="EMBL" id="HDX31928.1"/>
    </source>
</evidence>
<dbReference type="AlphaFoldDB" id="A0A7C1JX09"/>
<comment type="caution">
    <text evidence="5">The sequence shown here is derived from an EMBL/GenBank/DDBJ whole genome shotgun (WGS) entry which is preliminary data.</text>
</comment>
<evidence type="ECO:0000256" key="1">
    <source>
        <dbReference type="ARBA" id="ARBA00010458"/>
    </source>
</evidence>
<dbReference type="Gene3D" id="3.10.129.10">
    <property type="entry name" value="Hotdog Thioesterase"/>
    <property type="match status" value="1"/>
</dbReference>